<dbReference type="PATRIC" id="fig|1125717.3.peg.1880"/>
<dbReference type="Proteomes" id="UP000004578">
    <property type="component" value="Unassembled WGS sequence"/>
</dbReference>
<dbReference type="EMBL" id="AKFS01000298">
    <property type="protein sequence ID" value="EJF35867.1"/>
    <property type="molecule type" value="Genomic_DNA"/>
</dbReference>
<dbReference type="AlphaFoldDB" id="J0MUW6"/>
<proteinExistence type="predicted"/>
<organism evidence="1 2">
    <name type="scientific">Schaalia georgiae F0490</name>
    <dbReference type="NCBI Taxonomy" id="1125717"/>
    <lineage>
        <taxon>Bacteria</taxon>
        <taxon>Bacillati</taxon>
        <taxon>Actinomycetota</taxon>
        <taxon>Actinomycetes</taxon>
        <taxon>Actinomycetales</taxon>
        <taxon>Actinomycetaceae</taxon>
        <taxon>Schaalia</taxon>
    </lineage>
</organism>
<gene>
    <name evidence="1" type="ORF">HMPREF1317_1658</name>
</gene>
<name>J0MUW6_9ACTO</name>
<accession>J0MUW6</accession>
<comment type="caution">
    <text evidence="1">The sequence shown here is derived from an EMBL/GenBank/DDBJ whole genome shotgun (WGS) entry which is preliminary data.</text>
</comment>
<sequence>MSNVVCFDVYGSRPVTAADVEAAFGGGAGVVPRLGSSFRVRVGECVFELRDYPSTDDEAFVRWLADRHGRAGFAALHGAEVDGAYLEPDRYGGLGERVRAGFEALAERIDGIVVVLDEGAGEYTDPTSGEVYRFAEAEPPAEGGRAALALSWFGIVGTREADPLLGWIDVCRQRWPALSPSVYRDEVRRPLTDGLIDALSRPGNQHSCPSLLGDRVFGEVDFSLATTLPEGSDDCVIDPAGFYRVSCRALVDTVEQKMGVEAFRDFFTAMSRQLRAELAVCQVVDGYASDGGLAQWAPGADATDIVRTDRNSGVVLGLPVVPVWWVWLGSGYAEAASGFLSSGAPSSWRVVPGGGGGVFVETSPSPVAHAEARRGGWFPKEFLPRKRLFGRGWEPARTRPQWASS</sequence>
<evidence type="ECO:0000313" key="1">
    <source>
        <dbReference type="EMBL" id="EJF35867.1"/>
    </source>
</evidence>
<keyword evidence="2" id="KW-1185">Reference proteome</keyword>
<protein>
    <submittedName>
        <fullName evidence="1">Uncharacterized protein</fullName>
    </submittedName>
</protein>
<evidence type="ECO:0000313" key="2">
    <source>
        <dbReference type="Proteomes" id="UP000004578"/>
    </source>
</evidence>
<reference evidence="1 2" key="1">
    <citation type="submission" date="2012-05" db="EMBL/GenBank/DDBJ databases">
        <authorList>
            <person name="Harkins D.M."/>
            <person name="Madupu R."/>
            <person name="Durkin A.S."/>
            <person name="Torralba M."/>
            <person name="Methe B."/>
            <person name="Sutton G.G."/>
            <person name="Nelson K.E."/>
        </authorList>
    </citation>
    <scope>NUCLEOTIDE SEQUENCE [LARGE SCALE GENOMIC DNA]</scope>
    <source>
        <strain evidence="1 2">F0490</strain>
    </source>
</reference>